<evidence type="ECO:0000313" key="7">
    <source>
        <dbReference type="EMBL" id="MAG22012.1"/>
    </source>
</evidence>
<evidence type="ECO:0000256" key="5">
    <source>
        <dbReference type="HAMAP-Rule" id="MF_00508"/>
    </source>
</evidence>
<evidence type="ECO:0000256" key="1">
    <source>
        <dbReference type="ARBA" id="ARBA00007102"/>
    </source>
</evidence>
<proteinExistence type="inferred from homology"/>
<keyword evidence="2 5" id="KW-0689">Ribosomal protein</keyword>
<comment type="caution">
    <text evidence="7">The sequence shown here is derived from an EMBL/GenBank/DDBJ whole genome shotgun (WGS) entry which is preliminary data.</text>
</comment>
<sequence>MQKARIKLTSPDYEQLTEIANKILDVAERTGVKHSGAIPLPTKKLVVPTRKSPSGGGTESYERWQMRIHKRLIDIEADERTLRRILRVEIPEAVHVEIELKE</sequence>
<evidence type="ECO:0000259" key="6">
    <source>
        <dbReference type="SMART" id="SM01403"/>
    </source>
</evidence>
<evidence type="ECO:0000256" key="2">
    <source>
        <dbReference type="ARBA" id="ARBA00022980"/>
    </source>
</evidence>
<comment type="function">
    <text evidence="5">Involved in the binding of tRNA to the ribosomes.</text>
</comment>
<evidence type="ECO:0000313" key="8">
    <source>
        <dbReference type="Proteomes" id="UP000226592"/>
    </source>
</evidence>
<dbReference type="AlphaFoldDB" id="A0A2D6M0R9"/>
<dbReference type="SMART" id="SM01403">
    <property type="entry name" value="Ribosomal_S10"/>
    <property type="match status" value="1"/>
</dbReference>
<comment type="similarity">
    <text evidence="1 5">Belongs to the universal ribosomal protein uS10 family.</text>
</comment>
<protein>
    <recommendedName>
        <fullName evidence="4 5">Small ribosomal subunit protein uS10</fullName>
    </recommendedName>
</protein>
<dbReference type="InterPro" id="IPR001848">
    <property type="entry name" value="Ribosomal_uS10"/>
</dbReference>
<name>A0A2D6M0R9_9ARCH</name>
<evidence type="ECO:0000256" key="4">
    <source>
        <dbReference type="ARBA" id="ARBA00035162"/>
    </source>
</evidence>
<dbReference type="Proteomes" id="UP000226592">
    <property type="component" value="Unassembled WGS sequence"/>
</dbReference>
<dbReference type="EMBL" id="NZBU01000005">
    <property type="protein sequence ID" value="MAG22012.1"/>
    <property type="molecule type" value="Genomic_DNA"/>
</dbReference>
<feature type="domain" description="Small ribosomal subunit protein uS10" evidence="6">
    <location>
        <begin position="5"/>
        <end position="99"/>
    </location>
</feature>
<dbReference type="NCBIfam" id="TIGR01046">
    <property type="entry name" value="uS10_euk_arch"/>
    <property type="match status" value="1"/>
</dbReference>
<dbReference type="FunFam" id="3.30.70.600:FF:000004">
    <property type="entry name" value="30S ribosomal protein S10"/>
    <property type="match status" value="1"/>
</dbReference>
<dbReference type="InterPro" id="IPR005729">
    <property type="entry name" value="Ribosomal_uS10_euk/arc"/>
</dbReference>
<evidence type="ECO:0000256" key="3">
    <source>
        <dbReference type="ARBA" id="ARBA00023274"/>
    </source>
</evidence>
<dbReference type="GO" id="GO:0003735">
    <property type="term" value="F:structural constituent of ribosome"/>
    <property type="evidence" value="ECO:0007669"/>
    <property type="project" value="UniProtKB-UniRule"/>
</dbReference>
<keyword evidence="3 5" id="KW-0687">Ribonucleoprotein</keyword>
<dbReference type="SUPFAM" id="SSF54999">
    <property type="entry name" value="Ribosomal protein S10"/>
    <property type="match status" value="1"/>
</dbReference>
<dbReference type="Pfam" id="PF00338">
    <property type="entry name" value="Ribosomal_S10"/>
    <property type="match status" value="1"/>
</dbReference>
<dbReference type="InterPro" id="IPR036838">
    <property type="entry name" value="Ribosomal_uS10_dom_sf"/>
</dbReference>
<dbReference type="HAMAP" id="MF_00508">
    <property type="entry name" value="Ribosomal_uS10"/>
    <property type="match status" value="1"/>
</dbReference>
<accession>A0A2D6M0R9</accession>
<dbReference type="PANTHER" id="PTHR11700">
    <property type="entry name" value="30S RIBOSOMAL PROTEIN S10 FAMILY MEMBER"/>
    <property type="match status" value="1"/>
</dbReference>
<dbReference type="Gene3D" id="3.30.70.600">
    <property type="entry name" value="Ribosomal protein S10 domain"/>
    <property type="match status" value="1"/>
</dbReference>
<comment type="subunit">
    <text evidence="5">Part of the 30S ribosomal subunit.</text>
</comment>
<reference evidence="8" key="1">
    <citation type="submission" date="2017-09" db="EMBL/GenBank/DDBJ databases">
        <title>The Reconstruction of 2,631 Draft Metagenome-Assembled Genomes from the Global Oceans.</title>
        <authorList>
            <person name="Tully B.J."/>
            <person name="Graham E.D."/>
            <person name="Heidelberg J.F."/>
        </authorList>
    </citation>
    <scope>NUCLEOTIDE SEQUENCE [LARGE SCALE GENOMIC DNA]</scope>
</reference>
<dbReference type="PRINTS" id="PR00971">
    <property type="entry name" value="RIBOSOMALS10"/>
</dbReference>
<gene>
    <name evidence="5" type="primary">rps10</name>
    <name evidence="7" type="ORF">CL943_01725</name>
</gene>
<dbReference type="GO" id="GO:0006412">
    <property type="term" value="P:translation"/>
    <property type="evidence" value="ECO:0007669"/>
    <property type="project" value="UniProtKB-UniRule"/>
</dbReference>
<dbReference type="InterPro" id="IPR027486">
    <property type="entry name" value="Ribosomal_uS10_dom"/>
</dbReference>
<dbReference type="GO" id="GO:0015935">
    <property type="term" value="C:small ribosomal subunit"/>
    <property type="evidence" value="ECO:0007669"/>
    <property type="project" value="UniProtKB-UniRule"/>
</dbReference>
<organism evidence="7 8">
    <name type="scientific">Candidatus Iainarchaeum sp</name>
    <dbReference type="NCBI Taxonomy" id="3101447"/>
    <lineage>
        <taxon>Archaea</taxon>
        <taxon>Candidatus Iainarchaeota</taxon>
        <taxon>Candidatus Iainarchaeia</taxon>
        <taxon>Candidatus Iainarchaeales</taxon>
        <taxon>Candidatus Iainarchaeaceae</taxon>
        <taxon>Candidatus Iainarchaeum</taxon>
    </lineage>
</organism>
<dbReference type="GO" id="GO:0000049">
    <property type="term" value="F:tRNA binding"/>
    <property type="evidence" value="ECO:0007669"/>
    <property type="project" value="UniProtKB-UniRule"/>
</dbReference>